<dbReference type="SUPFAM" id="SSF53623">
    <property type="entry name" value="MurD-like peptide ligases, catalytic domain"/>
    <property type="match status" value="1"/>
</dbReference>
<dbReference type="InterPro" id="IPR011810">
    <property type="entry name" value="Cya_phycin_syn"/>
</dbReference>
<dbReference type="EC" id="6.3.2.30" evidence="5"/>
<dbReference type="Pfam" id="PF08245">
    <property type="entry name" value="Mur_ligase_M"/>
    <property type="match status" value="1"/>
</dbReference>
<dbReference type="PANTHER" id="PTHR23135:SF18">
    <property type="entry name" value="CYANOPHYCIN SYNTHETASE"/>
    <property type="match status" value="1"/>
</dbReference>
<reference evidence="16 17" key="1">
    <citation type="submission" date="2019-03" db="EMBL/GenBank/DDBJ databases">
        <title>Genomic Encyclopedia of Type Strains, Phase IV (KMG-IV): sequencing the most valuable type-strain genomes for metagenomic binning, comparative biology and taxonomic classification.</title>
        <authorList>
            <person name="Goeker M."/>
        </authorList>
    </citation>
    <scope>NUCLEOTIDE SEQUENCE [LARGE SCALE GENOMIC DNA]</scope>
    <source>
        <strain evidence="16 17">DSM 100013</strain>
    </source>
</reference>
<dbReference type="InterPro" id="IPR013651">
    <property type="entry name" value="ATP-grasp_RimK-type"/>
</dbReference>
<protein>
    <recommendedName>
        <fullName evidence="7">Cyanophycin synthetase</fullName>
        <ecNumber evidence="6">6.3.2.29</ecNumber>
        <ecNumber evidence="5">6.3.2.30</ecNumber>
    </recommendedName>
    <alternativeName>
        <fullName evidence="11">Cyanophycin synthase</fullName>
    </alternativeName>
</protein>
<comment type="pathway">
    <text evidence="2">Cell wall biogenesis; peptidoglycan biosynthesis.</text>
</comment>
<dbReference type="Gene3D" id="3.90.190.20">
    <property type="entry name" value="Mur ligase, C-terminal domain"/>
    <property type="match status" value="1"/>
</dbReference>
<comment type="catalytic activity">
    <reaction evidence="12">
        <text>[L-4-(L-arginin-2-N-yl)aspartate](n)-L-aspartate + L-arginine + ATP = [L-4-(L-arginin-2-N-yl)aspartate](n+1) + ADP + phosphate + H(+)</text>
        <dbReference type="Rhea" id="RHEA:23888"/>
        <dbReference type="Rhea" id="RHEA-COMP:13732"/>
        <dbReference type="Rhea" id="RHEA-COMP:13733"/>
        <dbReference type="ChEBI" id="CHEBI:15378"/>
        <dbReference type="ChEBI" id="CHEBI:30616"/>
        <dbReference type="ChEBI" id="CHEBI:32682"/>
        <dbReference type="ChEBI" id="CHEBI:43474"/>
        <dbReference type="ChEBI" id="CHEBI:137986"/>
        <dbReference type="ChEBI" id="CHEBI:137990"/>
        <dbReference type="ChEBI" id="CHEBI:456216"/>
        <dbReference type="EC" id="6.3.2.30"/>
    </reaction>
</comment>
<dbReference type="SUPFAM" id="SSF53244">
    <property type="entry name" value="MurD-like peptide ligases, peptide-binding domain"/>
    <property type="match status" value="1"/>
</dbReference>
<dbReference type="GO" id="GO:0071160">
    <property type="term" value="F:cyanophycin synthetase activity (L-aspartate-adding)"/>
    <property type="evidence" value="ECO:0007669"/>
    <property type="project" value="UniProtKB-EC"/>
</dbReference>
<dbReference type="Pfam" id="PF02875">
    <property type="entry name" value="Mur_ligase_C"/>
    <property type="match status" value="1"/>
</dbReference>
<dbReference type="SUPFAM" id="SSF56059">
    <property type="entry name" value="Glutathione synthetase ATP-binding domain-like"/>
    <property type="match status" value="1"/>
</dbReference>
<dbReference type="NCBIfam" id="NF010623">
    <property type="entry name" value="PRK14016.1"/>
    <property type="match status" value="1"/>
</dbReference>
<evidence type="ECO:0000256" key="14">
    <source>
        <dbReference type="PROSITE-ProRule" id="PRU00409"/>
    </source>
</evidence>
<comment type="function">
    <text evidence="1">Catalyzes the ATP-dependent polymerization of arginine and aspartate to multi-L-arginyl-poly-L-aspartic acid (cyanophycin; a water-insoluble reserve polymer).</text>
</comment>
<sequence length="876" mass="97105">MNLINIVAYPGRNIYAHFPVVRVIVDLGEYMDIPTCDIPGFNDKLIAMLPGLREHKCSRGYVGGFLDRLEKGTYLAHIMEHASLEIQKQLGFDVSFGKARFLEKETIYYVVFEYINEIAGYESGMLAFNILDSILNNKGVNIEKNFDIIRNKMKENELGPSTKAIIDEARKRKIPITRIGNDSLIQLGYGKYNRKIQATLSDKTSCIAVDTACNKELTNYILSIKGIPVPEGESFYTFAEAREFIDKLRFPVVIKPYNGNQGKGVSLGINNFKDAETAFNIALQYSDKVLVERFIIGQNYRIAVVNDKVVAVSKRICANVIGDGKSTLKQLIDRENQNPLRGEGHEKPLTKIKIDDVMMLLLDKNGINLEHVPPFGEVVYLRENDNLSTGGTAIDATEEIHPENIRLAINAVNAIGLDIAGVDMVAIDISKPIREYGGAVIEVNACPGIRMHHFPSKGIERNVAKEIVNMLYPEGASHSIPIFAITGTNGKTTTTRIIEKIMKEDKKIVGMTSTGGVYIDGELIVPGDTTGPRSAQAILMDNRVDVAVLETARGGLINRGLAYDKADIGIITNISDDHLGIDGVNTLEEMADVKSLVVEAVKKEGYAVLNADDKFTPQIVSRVKSNIIYFSESFENPIIQNHIENKGLAVYLKNNVVIIYDGIGEINLMKINEIPATLNGLLKHNVQNSLASIAATYAHGVDIDVIRQALRKFTTDEKSNQGRFNIFDVRDFKVILDYGHNIDGINTVLSAIDKIKQNKAIGVIGTPGDRTDISILKIGEICGKYLDYIYVKEDKDTRGRKIGEVANILRKGCAIGGAVESCTTIELCEVTALERAMEQASKDDIIIVFYEKYYPLLEAIKRYQNNEVKQIQSEVI</sequence>
<dbReference type="InterPro" id="IPR036565">
    <property type="entry name" value="Mur-like_cat_sf"/>
</dbReference>
<dbReference type="InterPro" id="IPR018109">
    <property type="entry name" value="Folylpolyglutamate_synth_CS"/>
</dbReference>
<feature type="domain" description="ATP-grasp" evidence="15">
    <location>
        <begin position="219"/>
        <end position="472"/>
    </location>
</feature>
<dbReference type="PROSITE" id="PS01011">
    <property type="entry name" value="FOLYLPOLYGLU_SYNT_1"/>
    <property type="match status" value="1"/>
</dbReference>
<keyword evidence="17" id="KW-1185">Reference proteome</keyword>
<accession>A0A4V2T3T8</accession>
<dbReference type="Pfam" id="PF08443">
    <property type="entry name" value="RimK"/>
    <property type="match status" value="2"/>
</dbReference>
<evidence type="ECO:0000256" key="1">
    <source>
        <dbReference type="ARBA" id="ARBA00003184"/>
    </source>
</evidence>
<evidence type="ECO:0000259" key="15">
    <source>
        <dbReference type="PROSITE" id="PS50975"/>
    </source>
</evidence>
<dbReference type="Gene3D" id="3.40.1190.10">
    <property type="entry name" value="Mur-like, catalytic domain"/>
    <property type="match status" value="1"/>
</dbReference>
<comment type="similarity">
    <text evidence="3">In the C-terminal section; belongs to the MurCDEF family.</text>
</comment>
<dbReference type="OrthoDB" id="9803907at2"/>
<evidence type="ECO:0000256" key="9">
    <source>
        <dbReference type="ARBA" id="ARBA00022741"/>
    </source>
</evidence>
<evidence type="ECO:0000313" key="16">
    <source>
        <dbReference type="EMBL" id="TCQ02634.1"/>
    </source>
</evidence>
<dbReference type="GO" id="GO:0071161">
    <property type="term" value="F:cyanophycin synthetase activity (L-arginine-adding)"/>
    <property type="evidence" value="ECO:0007669"/>
    <property type="project" value="UniProtKB-EC"/>
</dbReference>
<dbReference type="Proteomes" id="UP000295504">
    <property type="component" value="Unassembled WGS sequence"/>
</dbReference>
<proteinExistence type="inferred from homology"/>
<evidence type="ECO:0000256" key="8">
    <source>
        <dbReference type="ARBA" id="ARBA00022598"/>
    </source>
</evidence>
<dbReference type="InterPro" id="IPR004101">
    <property type="entry name" value="Mur_ligase_C"/>
</dbReference>
<dbReference type="GO" id="GO:0046872">
    <property type="term" value="F:metal ion binding"/>
    <property type="evidence" value="ECO:0007669"/>
    <property type="project" value="InterPro"/>
</dbReference>
<evidence type="ECO:0000313" key="17">
    <source>
        <dbReference type="Proteomes" id="UP000295504"/>
    </source>
</evidence>
<gene>
    <name evidence="16" type="ORF">EDD79_101449</name>
</gene>
<dbReference type="EMBL" id="SLYC01000014">
    <property type="protein sequence ID" value="TCQ02634.1"/>
    <property type="molecule type" value="Genomic_DNA"/>
</dbReference>
<keyword evidence="10 14" id="KW-0067">ATP-binding</keyword>
<evidence type="ECO:0000256" key="13">
    <source>
        <dbReference type="ARBA" id="ARBA00048425"/>
    </source>
</evidence>
<keyword evidence="8" id="KW-0436">Ligase</keyword>
<comment type="subunit">
    <text evidence="4">Homodimer.</text>
</comment>
<dbReference type="InterPro" id="IPR013221">
    <property type="entry name" value="Mur_ligase_cen"/>
</dbReference>
<dbReference type="AlphaFoldDB" id="A0A4V2T3T8"/>
<evidence type="ECO:0000256" key="3">
    <source>
        <dbReference type="ARBA" id="ARBA00009060"/>
    </source>
</evidence>
<evidence type="ECO:0000256" key="11">
    <source>
        <dbReference type="ARBA" id="ARBA00031353"/>
    </source>
</evidence>
<evidence type="ECO:0000256" key="10">
    <source>
        <dbReference type="ARBA" id="ARBA00022840"/>
    </source>
</evidence>
<organism evidence="16 17">
    <name type="scientific">Serpentinicella alkaliphila</name>
    <dbReference type="NCBI Taxonomy" id="1734049"/>
    <lineage>
        <taxon>Bacteria</taxon>
        <taxon>Bacillati</taxon>
        <taxon>Bacillota</taxon>
        <taxon>Clostridia</taxon>
        <taxon>Peptostreptococcales</taxon>
        <taxon>Natronincolaceae</taxon>
        <taxon>Serpentinicella</taxon>
    </lineage>
</organism>
<dbReference type="EC" id="6.3.2.29" evidence="6"/>
<evidence type="ECO:0000256" key="2">
    <source>
        <dbReference type="ARBA" id="ARBA00004752"/>
    </source>
</evidence>
<dbReference type="PANTHER" id="PTHR23135">
    <property type="entry name" value="MUR LIGASE FAMILY MEMBER"/>
    <property type="match status" value="1"/>
</dbReference>
<evidence type="ECO:0000256" key="7">
    <source>
        <dbReference type="ARBA" id="ARBA00022036"/>
    </source>
</evidence>
<dbReference type="InterPro" id="IPR036615">
    <property type="entry name" value="Mur_ligase_C_dom_sf"/>
</dbReference>
<evidence type="ECO:0000256" key="5">
    <source>
        <dbReference type="ARBA" id="ARBA00012968"/>
    </source>
</evidence>
<dbReference type="Gene3D" id="3.30.470.20">
    <property type="entry name" value="ATP-grasp fold, B domain"/>
    <property type="match status" value="2"/>
</dbReference>
<dbReference type="InterPro" id="IPR044019">
    <property type="entry name" value="Cyanophycin_syn_N"/>
</dbReference>
<dbReference type="InterPro" id="IPR011761">
    <property type="entry name" value="ATP-grasp"/>
</dbReference>
<comment type="caution">
    <text evidence="16">The sequence shown here is derived from an EMBL/GenBank/DDBJ whole genome shotgun (WGS) entry which is preliminary data.</text>
</comment>
<dbReference type="Pfam" id="PF18921">
    <property type="entry name" value="Cyanophycin_syn"/>
    <property type="match status" value="1"/>
</dbReference>
<name>A0A4V2T3T8_9FIRM</name>
<dbReference type="PROSITE" id="PS50975">
    <property type="entry name" value="ATP_GRASP"/>
    <property type="match status" value="1"/>
</dbReference>
<dbReference type="GO" id="GO:0005524">
    <property type="term" value="F:ATP binding"/>
    <property type="evidence" value="ECO:0007669"/>
    <property type="project" value="UniProtKB-UniRule"/>
</dbReference>
<evidence type="ECO:0000256" key="6">
    <source>
        <dbReference type="ARBA" id="ARBA00013005"/>
    </source>
</evidence>
<dbReference type="RefSeq" id="WP_132848357.1">
    <property type="nucleotide sequence ID" value="NZ_CP058648.1"/>
</dbReference>
<evidence type="ECO:0000256" key="4">
    <source>
        <dbReference type="ARBA" id="ARBA00011738"/>
    </source>
</evidence>
<evidence type="ECO:0000256" key="12">
    <source>
        <dbReference type="ARBA" id="ARBA00048094"/>
    </source>
</evidence>
<keyword evidence="9 14" id="KW-0547">Nucleotide-binding</keyword>
<comment type="catalytic activity">
    <reaction evidence="13">
        <text>[L-4-(L-arginin-2-N-yl)aspartate](n) + L-aspartate + ATP = [L-4-(L-arginin-2-N-yl)aspartate](n)-L-aspartate + ADP + phosphate + H(+)</text>
        <dbReference type="Rhea" id="RHEA:13277"/>
        <dbReference type="Rhea" id="RHEA-COMP:13728"/>
        <dbReference type="Rhea" id="RHEA-COMP:13733"/>
        <dbReference type="ChEBI" id="CHEBI:15378"/>
        <dbReference type="ChEBI" id="CHEBI:29991"/>
        <dbReference type="ChEBI" id="CHEBI:30616"/>
        <dbReference type="ChEBI" id="CHEBI:43474"/>
        <dbReference type="ChEBI" id="CHEBI:137986"/>
        <dbReference type="ChEBI" id="CHEBI:137990"/>
        <dbReference type="ChEBI" id="CHEBI:456216"/>
        <dbReference type="EC" id="6.3.2.29"/>
    </reaction>
</comment>
<dbReference type="NCBIfam" id="TIGR02068">
    <property type="entry name" value="cya_phycin_syn"/>
    <property type="match status" value="1"/>
</dbReference>
<dbReference type="GO" id="GO:0004326">
    <property type="term" value="F:tetrahydrofolylpolyglutamate synthase activity"/>
    <property type="evidence" value="ECO:0007669"/>
    <property type="project" value="InterPro"/>
</dbReference>